<evidence type="ECO:0008006" key="4">
    <source>
        <dbReference type="Google" id="ProtNLM"/>
    </source>
</evidence>
<keyword evidence="1" id="KW-0732">Signal</keyword>
<keyword evidence="3" id="KW-1185">Reference proteome</keyword>
<feature type="signal peptide" evidence="1">
    <location>
        <begin position="1"/>
        <end position="18"/>
    </location>
</feature>
<name>A0A139HBN6_9PEZI</name>
<comment type="caution">
    <text evidence="2">The sequence shown here is derived from an EMBL/GenBank/DDBJ whole genome shotgun (WGS) entry which is preliminary data.</text>
</comment>
<evidence type="ECO:0000256" key="1">
    <source>
        <dbReference type="SAM" id="SignalP"/>
    </source>
</evidence>
<feature type="chain" id="PRO_5007806433" description="AA1-like domain-containing protein" evidence="1">
    <location>
        <begin position="19"/>
        <end position="174"/>
    </location>
</feature>
<protein>
    <recommendedName>
        <fullName evidence="4">AA1-like domain-containing protein</fullName>
    </recommendedName>
</protein>
<sequence>MPPTTLLAISALLATAIAQSNFFSITNWQSIELHDDLNCHNLSFTVSTPKGVPSSGGNDPYDCLIEWTGSNPPACYTQCHASGGLSTFWTRVVPDTYNSIGYFDLDVVRYHSYRNQERNNLTVAVNGAEFPGLVCTQGGDWTACALEGVDGYNASYSSVYNGEVYVGYEPDDKC</sequence>
<accession>A0A139HBN6</accession>
<reference evidence="2 3" key="1">
    <citation type="submission" date="2015-07" db="EMBL/GenBank/DDBJ databases">
        <title>Comparative genomics of the Sigatoka disease complex on banana suggests a link between parallel evolutionary changes in Pseudocercospora fijiensis and Pseudocercospora eumusae and increased virulence on the banana host.</title>
        <authorList>
            <person name="Chang T.-C."/>
            <person name="Salvucci A."/>
            <person name="Crous P.W."/>
            <person name="Stergiopoulos I."/>
        </authorList>
    </citation>
    <scope>NUCLEOTIDE SEQUENCE [LARGE SCALE GENOMIC DNA]</scope>
    <source>
        <strain evidence="2 3">CBS 114824</strain>
    </source>
</reference>
<evidence type="ECO:0000313" key="3">
    <source>
        <dbReference type="Proteomes" id="UP000070133"/>
    </source>
</evidence>
<evidence type="ECO:0000313" key="2">
    <source>
        <dbReference type="EMBL" id="KXS99836.1"/>
    </source>
</evidence>
<organism evidence="2 3">
    <name type="scientific">Pseudocercospora eumusae</name>
    <dbReference type="NCBI Taxonomy" id="321146"/>
    <lineage>
        <taxon>Eukaryota</taxon>
        <taxon>Fungi</taxon>
        <taxon>Dikarya</taxon>
        <taxon>Ascomycota</taxon>
        <taxon>Pezizomycotina</taxon>
        <taxon>Dothideomycetes</taxon>
        <taxon>Dothideomycetidae</taxon>
        <taxon>Mycosphaerellales</taxon>
        <taxon>Mycosphaerellaceae</taxon>
        <taxon>Pseudocercospora</taxon>
    </lineage>
</organism>
<gene>
    <name evidence="2" type="ORF">AC578_8898</name>
</gene>
<dbReference type="AlphaFoldDB" id="A0A139HBN6"/>
<dbReference type="Proteomes" id="UP000070133">
    <property type="component" value="Unassembled WGS sequence"/>
</dbReference>
<proteinExistence type="predicted"/>
<dbReference type="EMBL" id="LFZN01000085">
    <property type="protein sequence ID" value="KXS99836.1"/>
    <property type="molecule type" value="Genomic_DNA"/>
</dbReference>